<evidence type="ECO:0000313" key="1">
    <source>
        <dbReference type="Proteomes" id="UP000095287"/>
    </source>
</evidence>
<accession>A0A1I8AG60</accession>
<keyword evidence="1" id="KW-1185">Reference proteome</keyword>
<sequence>MKPLSKCVLRGVTSVSGELRAVVEMRASGSSFGISRIRTLLGFFSYQGMSCSQEGFSNCRTERAELDRAAECSDRRPLRSLCEPLCPS</sequence>
<protein>
    <submittedName>
        <fullName evidence="2">Uncharacterized protein</fullName>
    </submittedName>
</protein>
<evidence type="ECO:0000313" key="2">
    <source>
        <dbReference type="WBParaSite" id="L893_g5399.t1"/>
    </source>
</evidence>
<dbReference type="WBParaSite" id="L893_g5399.t1">
    <property type="protein sequence ID" value="L893_g5399.t1"/>
    <property type="gene ID" value="L893_g5399"/>
</dbReference>
<dbReference type="Proteomes" id="UP000095287">
    <property type="component" value="Unplaced"/>
</dbReference>
<reference evidence="2" key="1">
    <citation type="submission" date="2016-11" db="UniProtKB">
        <authorList>
            <consortium name="WormBaseParasite"/>
        </authorList>
    </citation>
    <scope>IDENTIFICATION</scope>
</reference>
<proteinExistence type="predicted"/>
<organism evidence="1 2">
    <name type="scientific">Steinernema glaseri</name>
    <dbReference type="NCBI Taxonomy" id="37863"/>
    <lineage>
        <taxon>Eukaryota</taxon>
        <taxon>Metazoa</taxon>
        <taxon>Ecdysozoa</taxon>
        <taxon>Nematoda</taxon>
        <taxon>Chromadorea</taxon>
        <taxon>Rhabditida</taxon>
        <taxon>Tylenchina</taxon>
        <taxon>Panagrolaimomorpha</taxon>
        <taxon>Strongyloidoidea</taxon>
        <taxon>Steinernematidae</taxon>
        <taxon>Steinernema</taxon>
    </lineage>
</organism>
<dbReference type="AlphaFoldDB" id="A0A1I8AG60"/>
<name>A0A1I8AG60_9BILA</name>